<proteinExistence type="predicted"/>
<dbReference type="AlphaFoldDB" id="A0AAV4N3S7"/>
<name>A0AAV4N3S7_CAEEX</name>
<organism evidence="1 2">
    <name type="scientific">Caerostris extrusa</name>
    <name type="common">Bark spider</name>
    <name type="synonym">Caerostris bankana</name>
    <dbReference type="NCBI Taxonomy" id="172846"/>
    <lineage>
        <taxon>Eukaryota</taxon>
        <taxon>Metazoa</taxon>
        <taxon>Ecdysozoa</taxon>
        <taxon>Arthropoda</taxon>
        <taxon>Chelicerata</taxon>
        <taxon>Arachnida</taxon>
        <taxon>Araneae</taxon>
        <taxon>Araneomorphae</taxon>
        <taxon>Entelegynae</taxon>
        <taxon>Araneoidea</taxon>
        <taxon>Araneidae</taxon>
        <taxon>Caerostris</taxon>
    </lineage>
</organism>
<sequence>MVESMTCILNCRIITAIYSMITSVFLFSKFCWNQYEILDSSIAWRQNLSDEVQQRDQRKGTPIHNDCATPDKENVLIVFSLACQPLGTPL</sequence>
<gene>
    <name evidence="1" type="ORF">CEXT_48291</name>
</gene>
<accession>A0AAV4N3S7</accession>
<reference evidence="1 2" key="1">
    <citation type="submission" date="2021-06" db="EMBL/GenBank/DDBJ databases">
        <title>Caerostris extrusa draft genome.</title>
        <authorList>
            <person name="Kono N."/>
            <person name="Arakawa K."/>
        </authorList>
    </citation>
    <scope>NUCLEOTIDE SEQUENCE [LARGE SCALE GENOMIC DNA]</scope>
</reference>
<evidence type="ECO:0000313" key="2">
    <source>
        <dbReference type="Proteomes" id="UP001054945"/>
    </source>
</evidence>
<evidence type="ECO:0000313" key="1">
    <source>
        <dbReference type="EMBL" id="GIX78326.1"/>
    </source>
</evidence>
<comment type="caution">
    <text evidence="1">The sequence shown here is derived from an EMBL/GenBank/DDBJ whole genome shotgun (WGS) entry which is preliminary data.</text>
</comment>
<keyword evidence="2" id="KW-1185">Reference proteome</keyword>
<protein>
    <submittedName>
        <fullName evidence="1">Uncharacterized protein</fullName>
    </submittedName>
</protein>
<dbReference type="EMBL" id="BPLR01002834">
    <property type="protein sequence ID" value="GIX78326.1"/>
    <property type="molecule type" value="Genomic_DNA"/>
</dbReference>
<dbReference type="Proteomes" id="UP001054945">
    <property type="component" value="Unassembled WGS sequence"/>
</dbReference>